<organism evidence="15 16">
    <name type="scientific">Carnegiea gigantea</name>
    <dbReference type="NCBI Taxonomy" id="171969"/>
    <lineage>
        <taxon>Eukaryota</taxon>
        <taxon>Viridiplantae</taxon>
        <taxon>Streptophyta</taxon>
        <taxon>Embryophyta</taxon>
        <taxon>Tracheophyta</taxon>
        <taxon>Spermatophyta</taxon>
        <taxon>Magnoliopsida</taxon>
        <taxon>eudicotyledons</taxon>
        <taxon>Gunneridae</taxon>
        <taxon>Pentapetalae</taxon>
        <taxon>Caryophyllales</taxon>
        <taxon>Cactineae</taxon>
        <taxon>Cactaceae</taxon>
        <taxon>Cactoideae</taxon>
        <taxon>Echinocereeae</taxon>
        <taxon>Carnegiea</taxon>
    </lineage>
</organism>
<keyword evidence="5" id="KW-0112">Calmodulin-binding</keyword>
<dbReference type="PROSITE" id="PS50096">
    <property type="entry name" value="IQ"/>
    <property type="match status" value="3"/>
</dbReference>
<evidence type="ECO:0000256" key="11">
    <source>
        <dbReference type="ARBA" id="ARBA00023163"/>
    </source>
</evidence>
<protein>
    <recommendedName>
        <fullName evidence="14">CG-1 domain-containing protein</fullName>
    </recommendedName>
</protein>
<comment type="caution">
    <text evidence="15">The sequence shown here is derived from an EMBL/GenBank/DDBJ whole genome shotgun (WGS) entry which is preliminary data.</text>
</comment>
<keyword evidence="9" id="KW-0238">DNA-binding</keyword>
<evidence type="ECO:0000256" key="9">
    <source>
        <dbReference type="ARBA" id="ARBA00023125"/>
    </source>
</evidence>
<comment type="subcellular location">
    <subcellularLocation>
        <location evidence="1">Nucleus</location>
    </subcellularLocation>
</comment>
<dbReference type="AlphaFoldDB" id="A0A9Q1KK15"/>
<evidence type="ECO:0000256" key="5">
    <source>
        <dbReference type="ARBA" id="ARBA00022860"/>
    </source>
</evidence>
<evidence type="ECO:0000313" key="16">
    <source>
        <dbReference type="Proteomes" id="UP001153076"/>
    </source>
</evidence>
<dbReference type="GO" id="GO:0003712">
    <property type="term" value="F:transcription coregulator activity"/>
    <property type="evidence" value="ECO:0007669"/>
    <property type="project" value="TreeGrafter"/>
</dbReference>
<dbReference type="SMART" id="SM00015">
    <property type="entry name" value="IQ"/>
    <property type="match status" value="3"/>
</dbReference>
<dbReference type="Pfam" id="PF12796">
    <property type="entry name" value="Ank_2"/>
    <property type="match status" value="1"/>
</dbReference>
<keyword evidence="4" id="KW-0106">Calcium</keyword>
<proteinExistence type="inferred from homology"/>
<keyword evidence="7" id="KW-0346">Stress response</keyword>
<dbReference type="SUPFAM" id="SSF52540">
    <property type="entry name" value="P-loop containing nucleoside triphosphate hydrolases"/>
    <property type="match status" value="1"/>
</dbReference>
<dbReference type="EMBL" id="JAKOGI010000082">
    <property type="protein sequence ID" value="KAJ8444995.1"/>
    <property type="molecule type" value="Genomic_DNA"/>
</dbReference>
<dbReference type="Pfam" id="PF03859">
    <property type="entry name" value="CG-1"/>
    <property type="match status" value="1"/>
</dbReference>
<accession>A0A9Q1KK15</accession>
<dbReference type="PANTHER" id="PTHR23335:SF3">
    <property type="entry name" value="CALMODULIN-BINDING TRANSCRIPTION ACTIVATOR 5"/>
    <property type="match status" value="1"/>
</dbReference>
<keyword evidence="10" id="KW-0010">Activator</keyword>
<dbReference type="InterPro" id="IPR027417">
    <property type="entry name" value="P-loop_NTPase"/>
</dbReference>
<dbReference type="Proteomes" id="UP001153076">
    <property type="component" value="Unassembled WGS sequence"/>
</dbReference>
<dbReference type="SMART" id="SM00248">
    <property type="entry name" value="ANK"/>
    <property type="match status" value="2"/>
</dbReference>
<keyword evidence="3" id="KW-0677">Repeat</keyword>
<evidence type="ECO:0000256" key="13">
    <source>
        <dbReference type="PROSITE-ProRule" id="PRU00023"/>
    </source>
</evidence>
<comment type="similarity">
    <text evidence="2">Belongs to the CAMTA family.</text>
</comment>
<keyword evidence="11" id="KW-0804">Transcription</keyword>
<dbReference type="FunFam" id="1.20.5.190:FF:000003">
    <property type="entry name" value="Calmodulin-binding transcription activator 2"/>
    <property type="match status" value="1"/>
</dbReference>
<dbReference type="InterPro" id="IPR013783">
    <property type="entry name" value="Ig-like_fold"/>
</dbReference>
<feature type="domain" description="CG-1" evidence="14">
    <location>
        <begin position="25"/>
        <end position="160"/>
    </location>
</feature>
<dbReference type="GO" id="GO:0005634">
    <property type="term" value="C:nucleus"/>
    <property type="evidence" value="ECO:0007669"/>
    <property type="project" value="UniProtKB-SubCell"/>
</dbReference>
<evidence type="ECO:0000256" key="3">
    <source>
        <dbReference type="ARBA" id="ARBA00022737"/>
    </source>
</evidence>
<keyword evidence="6" id="KW-0805">Transcription regulation</keyword>
<dbReference type="Pfam" id="PF00612">
    <property type="entry name" value="IQ"/>
    <property type="match status" value="1"/>
</dbReference>
<name>A0A9Q1KK15_9CARY</name>
<feature type="repeat" description="ANK" evidence="13">
    <location>
        <begin position="618"/>
        <end position="650"/>
    </location>
</feature>
<evidence type="ECO:0000256" key="10">
    <source>
        <dbReference type="ARBA" id="ARBA00023159"/>
    </source>
</evidence>
<dbReference type="InterPro" id="IPR036770">
    <property type="entry name" value="Ankyrin_rpt-contain_sf"/>
</dbReference>
<dbReference type="PROSITE" id="PS51437">
    <property type="entry name" value="CG_1"/>
    <property type="match status" value="1"/>
</dbReference>
<dbReference type="GO" id="GO:0005516">
    <property type="term" value="F:calmodulin binding"/>
    <property type="evidence" value="ECO:0007669"/>
    <property type="project" value="UniProtKB-KW"/>
</dbReference>
<keyword evidence="16" id="KW-1185">Reference proteome</keyword>
<evidence type="ECO:0000256" key="2">
    <source>
        <dbReference type="ARBA" id="ARBA00008267"/>
    </source>
</evidence>
<evidence type="ECO:0000259" key="14">
    <source>
        <dbReference type="PROSITE" id="PS51437"/>
    </source>
</evidence>
<dbReference type="Gene3D" id="1.25.40.20">
    <property type="entry name" value="Ankyrin repeat-containing domain"/>
    <property type="match status" value="1"/>
</dbReference>
<evidence type="ECO:0000313" key="15">
    <source>
        <dbReference type="EMBL" id="KAJ8444995.1"/>
    </source>
</evidence>
<dbReference type="SUPFAM" id="SSF48403">
    <property type="entry name" value="Ankyrin repeat"/>
    <property type="match status" value="1"/>
</dbReference>
<dbReference type="SMART" id="SM01076">
    <property type="entry name" value="CG-1"/>
    <property type="match status" value="1"/>
</dbReference>
<dbReference type="PROSITE" id="PS50088">
    <property type="entry name" value="ANK_REPEAT"/>
    <property type="match status" value="1"/>
</dbReference>
<dbReference type="InterPro" id="IPR014756">
    <property type="entry name" value="Ig_E-set"/>
</dbReference>
<evidence type="ECO:0000256" key="7">
    <source>
        <dbReference type="ARBA" id="ARBA00023016"/>
    </source>
</evidence>
<sequence>MESNFPARLVGWDIHGFRTMEELDIPSIMKEANSRWLRPNEIHAILSNYSYFNINVKPVNLPKGGTILLFDRKKLRNFRKDGHNWKKKKDGKTIKEAHERLKVRFLVLVGLTTISSSCLYSEIAESHCLRKHASYLTETIRALEHIVLVHYRGTIELQASPVIPANSDFSLDISDSSASRLLLGGSDCRPNQDCHTVMKNCIGDGDSVEARNHEMRLREINTLEWDELLASNGSNGATLPGKENSPYIQQYDQQAACNLGNNGSNFLTNHLQPVKLTSENPVDPYQGRSDMISPWMQDGIYIKEYNGSCDTETAGAEDLSDEMFSDGLHSQNNLGRWMNDFMADSSGSVDGPSVEYSAATSHESLISPGASSYEGCNPKQIFCITDVSPTWAYSAEETKILVAGFFHQEYQHLAKSSIFCTCGNICVPAQAIQVGVFRCLLSPYGAGSVSFYLSFDRCTPISQVITFEFRPPPLIKSDDSENNSKWDMFQTQMRLACLLFSTSKSLEILCSEISQNALEEGRTFALKYSNVPDNWEYFTTLVQSHKISLEQAKDSLFELAMKSRLKEWLFERIVDGSGVSERDAEGQGVLHLCAILGYTWVVYPFSCSGLLLDFRDKSGWTALHWAAYYGREKMVAALLSAGAKPNLVTDPTSENPGGCTAADLASKQGFEGLAAYLSEKGLVQQFRDMKIAGNVGGETPTYKTANSSHFSEDEINLKESLAAYRTAADAAASIQAALREHALKQKTKAVELCNSENEARYIVAAMKIQHAYQNYETRKTMAAVARIQHRFRTWKFRKEFLNMRQQAIKIQAAFRGFQVRRQYRKIVWSVGVLEKAVLRWRRKRKGFRGLHIVIKEPAGDHRQENDPEEDFYRASRKQAEERIEKAVVRVQAMFRSRKAQQEYRRMKLAHNQAQASKFSTAFPQFLDLIVTRSEDCQRRLFLEDPCKTFSYNNTSQFSVHVLNNNKNDISAPHIVLLEYEESANPGMDLTQARST</sequence>
<dbReference type="PROSITE" id="PS50297">
    <property type="entry name" value="ANK_REP_REGION"/>
    <property type="match status" value="1"/>
</dbReference>
<dbReference type="InterPro" id="IPR000048">
    <property type="entry name" value="IQ_motif_EF-hand-BS"/>
</dbReference>
<evidence type="ECO:0000256" key="6">
    <source>
        <dbReference type="ARBA" id="ARBA00023015"/>
    </source>
</evidence>
<dbReference type="InterPro" id="IPR005559">
    <property type="entry name" value="CG-1_dom"/>
</dbReference>
<dbReference type="Gene3D" id="1.20.5.190">
    <property type="match status" value="1"/>
</dbReference>
<dbReference type="Gene3D" id="2.60.40.10">
    <property type="entry name" value="Immunoglobulins"/>
    <property type="match status" value="1"/>
</dbReference>
<dbReference type="OrthoDB" id="407555at2759"/>
<evidence type="ECO:0000256" key="4">
    <source>
        <dbReference type="ARBA" id="ARBA00022837"/>
    </source>
</evidence>
<dbReference type="InterPro" id="IPR002110">
    <property type="entry name" value="Ankyrin_rpt"/>
</dbReference>
<evidence type="ECO:0000256" key="1">
    <source>
        <dbReference type="ARBA" id="ARBA00004123"/>
    </source>
</evidence>
<keyword evidence="8 13" id="KW-0040">ANK repeat</keyword>
<reference evidence="15" key="1">
    <citation type="submission" date="2022-04" db="EMBL/GenBank/DDBJ databases">
        <title>Carnegiea gigantea Genome sequencing and assembly v2.</title>
        <authorList>
            <person name="Copetti D."/>
            <person name="Sanderson M.J."/>
            <person name="Burquez A."/>
            <person name="Wojciechowski M.F."/>
        </authorList>
    </citation>
    <scope>NUCLEOTIDE SEQUENCE</scope>
    <source>
        <strain evidence="15">SGP5-SGP5p</strain>
        <tissue evidence="15">Aerial part</tissue>
    </source>
</reference>
<dbReference type="CDD" id="cd23767">
    <property type="entry name" value="IQCD"/>
    <property type="match status" value="2"/>
</dbReference>
<gene>
    <name evidence="15" type="ORF">Cgig2_029189</name>
</gene>
<keyword evidence="12" id="KW-0539">Nucleus</keyword>
<dbReference type="SUPFAM" id="SSF81296">
    <property type="entry name" value="E set domains"/>
    <property type="match status" value="1"/>
</dbReference>
<evidence type="ECO:0000256" key="12">
    <source>
        <dbReference type="ARBA" id="ARBA00023242"/>
    </source>
</evidence>
<evidence type="ECO:0000256" key="8">
    <source>
        <dbReference type="ARBA" id="ARBA00023043"/>
    </source>
</evidence>
<dbReference type="PANTHER" id="PTHR23335">
    <property type="entry name" value="CALMODULIN-BINDING TRANSCRIPTION ACTIVATOR CAMTA"/>
    <property type="match status" value="1"/>
</dbReference>
<dbReference type="GO" id="GO:0006357">
    <property type="term" value="P:regulation of transcription by RNA polymerase II"/>
    <property type="evidence" value="ECO:0007669"/>
    <property type="project" value="TreeGrafter"/>
</dbReference>
<dbReference type="GO" id="GO:0003690">
    <property type="term" value="F:double-stranded DNA binding"/>
    <property type="evidence" value="ECO:0007669"/>
    <property type="project" value="TreeGrafter"/>
</dbReference>